<evidence type="ECO:0008006" key="3">
    <source>
        <dbReference type="Google" id="ProtNLM"/>
    </source>
</evidence>
<gene>
    <name evidence="1" type="ORF">Ahy_B05g076199</name>
</gene>
<keyword evidence="2" id="KW-1185">Reference proteome</keyword>
<protein>
    <recommendedName>
        <fullName evidence="3">SWIM-type domain-containing protein</fullName>
    </recommendedName>
</protein>
<comment type="caution">
    <text evidence="1">The sequence shown here is derived from an EMBL/GenBank/DDBJ whole genome shotgun (WGS) entry which is preliminary data.</text>
</comment>
<organism evidence="1 2">
    <name type="scientific">Arachis hypogaea</name>
    <name type="common">Peanut</name>
    <dbReference type="NCBI Taxonomy" id="3818"/>
    <lineage>
        <taxon>Eukaryota</taxon>
        <taxon>Viridiplantae</taxon>
        <taxon>Streptophyta</taxon>
        <taxon>Embryophyta</taxon>
        <taxon>Tracheophyta</taxon>
        <taxon>Spermatophyta</taxon>
        <taxon>Magnoliopsida</taxon>
        <taxon>eudicotyledons</taxon>
        <taxon>Gunneridae</taxon>
        <taxon>Pentapetalae</taxon>
        <taxon>rosids</taxon>
        <taxon>fabids</taxon>
        <taxon>Fabales</taxon>
        <taxon>Fabaceae</taxon>
        <taxon>Papilionoideae</taxon>
        <taxon>50 kb inversion clade</taxon>
        <taxon>dalbergioids sensu lato</taxon>
        <taxon>Dalbergieae</taxon>
        <taxon>Pterocarpus clade</taxon>
        <taxon>Arachis</taxon>
    </lineage>
</organism>
<proteinExistence type="predicted"/>
<evidence type="ECO:0000313" key="1">
    <source>
        <dbReference type="EMBL" id="RYR08491.1"/>
    </source>
</evidence>
<dbReference type="AlphaFoldDB" id="A0A444Z2T0"/>
<dbReference type="Proteomes" id="UP000289738">
    <property type="component" value="Chromosome B05"/>
</dbReference>
<evidence type="ECO:0000313" key="2">
    <source>
        <dbReference type="Proteomes" id="UP000289738"/>
    </source>
</evidence>
<reference evidence="1 2" key="1">
    <citation type="submission" date="2019-01" db="EMBL/GenBank/DDBJ databases">
        <title>Sequencing of cultivated peanut Arachis hypogaea provides insights into genome evolution and oil improvement.</title>
        <authorList>
            <person name="Chen X."/>
        </authorList>
    </citation>
    <scope>NUCLEOTIDE SEQUENCE [LARGE SCALE GENOMIC DNA]</scope>
    <source>
        <strain evidence="2">cv. Fuhuasheng</strain>
        <tissue evidence="1">Leaves</tissue>
    </source>
</reference>
<dbReference type="EMBL" id="SDMP01000015">
    <property type="protein sequence ID" value="RYR08491.1"/>
    <property type="molecule type" value="Genomic_DNA"/>
</dbReference>
<accession>A0A444Z2T0</accession>
<sequence>MPGGRVLVVDLARQRCDYGHFQVERLPCHHVIACCANQCLDWQVYVGDVYKMSEIHKVYRIEFVLLCDTETWPGYSGPTMVANPALRRTSKGRPKSTHYLNETDSQKMHGPWVCRLWWQWWFIGFIFSCRGCTDDQLHVPLLDLTHLLLPEQKDQGYTRQQPPVSAHSSQDRLEPLLAHSDDLDRFQDADPCNHSLNY</sequence>
<name>A0A444Z2T0_ARAHY</name>